<accession>A0A1G7X0I3</accession>
<dbReference type="EMBL" id="FNCZ01000001">
    <property type="protein sequence ID" value="SDG77641.1"/>
    <property type="molecule type" value="Genomic_DNA"/>
</dbReference>
<proteinExistence type="predicted"/>
<feature type="signal peptide" evidence="1">
    <location>
        <begin position="1"/>
        <end position="29"/>
    </location>
</feature>
<name>A0A1G7X0I3_9FLAO</name>
<reference evidence="3" key="1">
    <citation type="submission" date="2016-10" db="EMBL/GenBank/DDBJ databases">
        <authorList>
            <person name="Varghese N."/>
            <person name="Submissions S."/>
        </authorList>
    </citation>
    <scope>NUCLEOTIDE SEQUENCE [LARGE SCALE GENOMIC DNA]</scope>
    <source>
        <strain evidence="3">DSM 15363</strain>
    </source>
</reference>
<evidence type="ECO:0000313" key="2">
    <source>
        <dbReference type="EMBL" id="SDG77641.1"/>
    </source>
</evidence>
<evidence type="ECO:0000313" key="3">
    <source>
        <dbReference type="Proteomes" id="UP000199492"/>
    </source>
</evidence>
<dbReference type="Proteomes" id="UP000199492">
    <property type="component" value="Unassembled WGS sequence"/>
</dbReference>
<evidence type="ECO:0008006" key="4">
    <source>
        <dbReference type="Google" id="ProtNLM"/>
    </source>
</evidence>
<keyword evidence="3" id="KW-1185">Reference proteome</keyword>
<dbReference type="InterPro" id="IPR032342">
    <property type="entry name" value="DUF4861"/>
</dbReference>
<feature type="chain" id="PRO_5011718462" description="DUF4861 domain-containing protein" evidence="1">
    <location>
        <begin position="30"/>
        <end position="400"/>
    </location>
</feature>
<dbReference type="PROSITE" id="PS51257">
    <property type="entry name" value="PROKAR_LIPOPROTEIN"/>
    <property type="match status" value="1"/>
</dbReference>
<dbReference type="AlphaFoldDB" id="A0A1G7X0I3"/>
<dbReference type="STRING" id="262004.SAMN04489796_101556"/>
<gene>
    <name evidence="2" type="ORF">SAMN04489796_101556</name>
</gene>
<organism evidence="2 3">
    <name type="scientific">Winogradskyella thalassocola</name>
    <dbReference type="NCBI Taxonomy" id="262004"/>
    <lineage>
        <taxon>Bacteria</taxon>
        <taxon>Pseudomonadati</taxon>
        <taxon>Bacteroidota</taxon>
        <taxon>Flavobacteriia</taxon>
        <taxon>Flavobacteriales</taxon>
        <taxon>Flavobacteriaceae</taxon>
        <taxon>Winogradskyella</taxon>
    </lineage>
</organism>
<keyword evidence="1" id="KW-0732">Signal</keyword>
<sequence>MKTSNTYNIMKITKNSISLLLIVLLCACAQEKKSTIISVKNTLDFERSFETVEIKKALLNVDNLNTIGLKDVNTGELQVTQLVDNDGDGTMDEILFQPKVASKSIAKFEVVTITDTEQPKAPYLCYSRFVPERTDDYTWENNKVAFRVYGPTAQKMIEDDVPGGTLSSGVDAWLKRVEYPIINKWYKKETETDGSYHVDTGEGLDDFHVGASRGVGGISVKVDTTYYNSKNYTKWRTITTGPLRTSFYLEYENWDSGGNTIIESKVISLDLGQNFSKFKVSLEGAKAISAGLTLHEKDGQVFGNKQEGWVSYWQPHADSELGTAIIASEDYFNDFETFNSDSTDLSNAYAHLNVINNQVIYYAGFGWKKSGQFNTKQDWKNYIITFSECINNPLEISLNN</sequence>
<dbReference type="Pfam" id="PF16153">
    <property type="entry name" value="DUF4861"/>
    <property type="match status" value="1"/>
</dbReference>
<protein>
    <recommendedName>
        <fullName evidence="4">DUF4861 domain-containing protein</fullName>
    </recommendedName>
</protein>
<evidence type="ECO:0000256" key="1">
    <source>
        <dbReference type="SAM" id="SignalP"/>
    </source>
</evidence>